<dbReference type="Gene3D" id="1.10.4080.10">
    <property type="entry name" value="ADP-ribosylation/Crystallin J1"/>
    <property type="match status" value="1"/>
</dbReference>
<dbReference type="EMBL" id="CAJNNW010036351">
    <property type="protein sequence ID" value="CAE8733513.1"/>
    <property type="molecule type" value="Genomic_DNA"/>
</dbReference>
<accession>A0A813LUQ2</accession>
<gene>
    <name evidence="1" type="ORF">PGLA2088_LOCUS46870</name>
</gene>
<organism evidence="1 2">
    <name type="scientific">Polarella glacialis</name>
    <name type="common">Dinoflagellate</name>
    <dbReference type="NCBI Taxonomy" id="89957"/>
    <lineage>
        <taxon>Eukaryota</taxon>
        <taxon>Sar</taxon>
        <taxon>Alveolata</taxon>
        <taxon>Dinophyceae</taxon>
        <taxon>Suessiales</taxon>
        <taxon>Suessiaceae</taxon>
        <taxon>Polarella</taxon>
    </lineage>
</organism>
<evidence type="ECO:0000313" key="1">
    <source>
        <dbReference type="EMBL" id="CAE8733513.1"/>
    </source>
</evidence>
<dbReference type="AlphaFoldDB" id="A0A813LUQ2"/>
<proteinExistence type="predicted"/>
<protein>
    <recommendedName>
        <fullName evidence="3">Poly(ADP-ribose) glycohydrolase</fullName>
    </recommendedName>
</protein>
<reference evidence="1" key="1">
    <citation type="submission" date="2021-02" db="EMBL/GenBank/DDBJ databases">
        <authorList>
            <person name="Dougan E. K."/>
            <person name="Rhodes N."/>
            <person name="Thang M."/>
            <person name="Chan C."/>
        </authorList>
    </citation>
    <scope>NUCLEOTIDE SEQUENCE</scope>
</reference>
<name>A0A813LUQ2_POLGL</name>
<evidence type="ECO:0008006" key="3">
    <source>
        <dbReference type="Google" id="ProtNLM"/>
    </source>
</evidence>
<dbReference type="InterPro" id="IPR036705">
    <property type="entry name" value="Ribosyl_crysJ1_sf"/>
</dbReference>
<dbReference type="SUPFAM" id="SSF101478">
    <property type="entry name" value="ADP-ribosylglycohydrolase"/>
    <property type="match status" value="1"/>
</dbReference>
<dbReference type="Proteomes" id="UP000626109">
    <property type="component" value="Unassembled WGS sequence"/>
</dbReference>
<comment type="caution">
    <text evidence="1">The sequence shown here is derived from an EMBL/GenBank/DDBJ whole genome shotgun (WGS) entry which is preliminary data.</text>
</comment>
<sequence length="411" mass="44827">MERVSKDEERLKSLPEGGRRAAMALLALCVGDCVGLPFELRKHRANRQRADAAAERGPEELQRLVLELIVERLGRRGPGNAFARCFSDDTVVTDLKMTALAQWRSLLQRPGFAEQEPRKLLWRCFLSQLQSWARGPAGGALFQGYGGFKGLLRPDAGRGGCCGQWPSVDIQEKLPGCDTWPEEWFVQHADLYCSGTLPGSCASYGNRAVMSFMPQVVAGAILCDNGAPESEISALLCLANTHRQSDAQTAAWLLESVLAATLSGSIDSCRQLRAVVYDSPYWRVLLTCPLAHHAAYPLQAFDNFLANGDCEEADVLAFIGRLSGAAEPPLALPLGGNCGEGAFMGQLLRSAANWDDDFEPEEGHIALPNGEPVRFSQRALNTVLMALWCCCGADSMWDWLSRLLGLLKGTK</sequence>
<evidence type="ECO:0000313" key="2">
    <source>
        <dbReference type="Proteomes" id="UP000626109"/>
    </source>
</evidence>